<keyword evidence="3" id="KW-1015">Disulfide bond</keyword>
<evidence type="ECO:0000256" key="5">
    <source>
        <dbReference type="SAM" id="SignalP"/>
    </source>
</evidence>
<dbReference type="SUPFAM" id="SSF52833">
    <property type="entry name" value="Thioredoxin-like"/>
    <property type="match status" value="1"/>
</dbReference>
<organism evidence="7 8">
    <name type="scientific">Hymenobacter lapidarius</name>
    <dbReference type="NCBI Taxonomy" id="1908237"/>
    <lineage>
        <taxon>Bacteria</taxon>
        <taxon>Pseudomonadati</taxon>
        <taxon>Bacteroidota</taxon>
        <taxon>Cytophagia</taxon>
        <taxon>Cytophagales</taxon>
        <taxon>Hymenobacteraceae</taxon>
        <taxon>Hymenobacter</taxon>
    </lineage>
</organism>
<keyword evidence="8" id="KW-1185">Reference proteome</keyword>
<feature type="chain" id="PRO_5009579355" description="Thioredoxin domain-containing protein" evidence="5">
    <location>
        <begin position="20"/>
        <end position="379"/>
    </location>
</feature>
<dbReference type="RefSeq" id="WP_070724792.1">
    <property type="nucleotide sequence ID" value="NZ_MDZB01000062.1"/>
</dbReference>
<accession>A0A1G1TC45</accession>
<dbReference type="AlphaFoldDB" id="A0A1G1TC45"/>
<evidence type="ECO:0000259" key="6">
    <source>
        <dbReference type="PROSITE" id="PS51352"/>
    </source>
</evidence>
<evidence type="ECO:0000313" key="7">
    <source>
        <dbReference type="EMBL" id="OGX88418.1"/>
    </source>
</evidence>
<feature type="signal peptide" evidence="5">
    <location>
        <begin position="1"/>
        <end position="19"/>
    </location>
</feature>
<dbReference type="CDD" id="cd02966">
    <property type="entry name" value="TlpA_like_family"/>
    <property type="match status" value="1"/>
</dbReference>
<dbReference type="EMBL" id="MDZB01000062">
    <property type="protein sequence ID" value="OGX88418.1"/>
    <property type="molecule type" value="Genomic_DNA"/>
</dbReference>
<dbReference type="InterPro" id="IPR050553">
    <property type="entry name" value="Thioredoxin_ResA/DsbE_sf"/>
</dbReference>
<keyword evidence="2" id="KW-0201">Cytochrome c-type biogenesis</keyword>
<evidence type="ECO:0000256" key="2">
    <source>
        <dbReference type="ARBA" id="ARBA00022748"/>
    </source>
</evidence>
<name>A0A1G1TC45_9BACT</name>
<dbReference type="InterPro" id="IPR025380">
    <property type="entry name" value="DUF4369"/>
</dbReference>
<dbReference type="GO" id="GO:0017004">
    <property type="term" value="P:cytochrome complex assembly"/>
    <property type="evidence" value="ECO:0007669"/>
    <property type="project" value="UniProtKB-KW"/>
</dbReference>
<dbReference type="InterPro" id="IPR013766">
    <property type="entry name" value="Thioredoxin_domain"/>
</dbReference>
<feature type="domain" description="Thioredoxin" evidence="6">
    <location>
        <begin position="240"/>
        <end position="379"/>
    </location>
</feature>
<dbReference type="GO" id="GO:0016491">
    <property type="term" value="F:oxidoreductase activity"/>
    <property type="evidence" value="ECO:0007669"/>
    <property type="project" value="InterPro"/>
</dbReference>
<dbReference type="PANTHER" id="PTHR42852:SF6">
    <property type="entry name" value="THIOL:DISULFIDE INTERCHANGE PROTEIN DSBE"/>
    <property type="match status" value="1"/>
</dbReference>
<dbReference type="GO" id="GO:0016209">
    <property type="term" value="F:antioxidant activity"/>
    <property type="evidence" value="ECO:0007669"/>
    <property type="project" value="InterPro"/>
</dbReference>
<dbReference type="InterPro" id="IPR036249">
    <property type="entry name" value="Thioredoxin-like_sf"/>
</dbReference>
<dbReference type="Pfam" id="PF14289">
    <property type="entry name" value="DUF4369"/>
    <property type="match status" value="1"/>
</dbReference>
<comment type="subcellular location">
    <subcellularLocation>
        <location evidence="1">Cell envelope</location>
    </subcellularLocation>
</comment>
<dbReference type="OrthoDB" id="6399635at2"/>
<dbReference type="PANTHER" id="PTHR42852">
    <property type="entry name" value="THIOL:DISULFIDE INTERCHANGE PROTEIN DSBE"/>
    <property type="match status" value="1"/>
</dbReference>
<dbReference type="Proteomes" id="UP000176294">
    <property type="component" value="Unassembled WGS sequence"/>
</dbReference>
<dbReference type="InterPro" id="IPR000866">
    <property type="entry name" value="AhpC/TSA"/>
</dbReference>
<evidence type="ECO:0000256" key="1">
    <source>
        <dbReference type="ARBA" id="ARBA00004196"/>
    </source>
</evidence>
<comment type="caution">
    <text evidence="7">The sequence shown here is derived from an EMBL/GenBank/DDBJ whole genome shotgun (WGS) entry which is preliminary data.</text>
</comment>
<evidence type="ECO:0000313" key="8">
    <source>
        <dbReference type="Proteomes" id="UP000176294"/>
    </source>
</evidence>
<evidence type="ECO:0000256" key="4">
    <source>
        <dbReference type="ARBA" id="ARBA00023284"/>
    </source>
</evidence>
<dbReference type="STRING" id="1908237.BEN47_08715"/>
<protein>
    <recommendedName>
        <fullName evidence="6">Thioredoxin domain-containing protein</fullName>
    </recommendedName>
</protein>
<reference evidence="7 8" key="1">
    <citation type="submission" date="2016-08" db="EMBL/GenBank/DDBJ databases">
        <title>Hymenobacter coccineus sp. nov., Hymenobacter lapidarius sp. nov. and Hymenobacter glacialis sp. nov., isolated from Antarctic soil.</title>
        <authorList>
            <person name="Sedlacek I."/>
            <person name="Kralova S."/>
            <person name="Kyrova K."/>
            <person name="Maslanova I."/>
            <person name="Stankova E."/>
            <person name="Vrbovska V."/>
            <person name="Nemec M."/>
            <person name="Bartak M."/>
            <person name="Svec P."/>
            <person name="Busse H.-J."/>
            <person name="Pantucek R."/>
        </authorList>
    </citation>
    <scope>NUCLEOTIDE SEQUENCE [LARGE SCALE GENOMIC DNA]</scope>
    <source>
        <strain evidence="7 8">CCM 8643</strain>
    </source>
</reference>
<gene>
    <name evidence="7" type="ORF">BEN47_08715</name>
</gene>
<dbReference type="PROSITE" id="PS00194">
    <property type="entry name" value="THIOREDOXIN_1"/>
    <property type="match status" value="1"/>
</dbReference>
<evidence type="ECO:0000256" key="3">
    <source>
        <dbReference type="ARBA" id="ARBA00023157"/>
    </source>
</evidence>
<dbReference type="InterPro" id="IPR017937">
    <property type="entry name" value="Thioredoxin_CS"/>
</dbReference>
<keyword evidence="4" id="KW-0676">Redox-active center</keyword>
<dbReference type="Gene3D" id="3.40.30.10">
    <property type="entry name" value="Glutaredoxin"/>
    <property type="match status" value="1"/>
</dbReference>
<dbReference type="Pfam" id="PF00578">
    <property type="entry name" value="AhpC-TSA"/>
    <property type="match status" value="1"/>
</dbReference>
<proteinExistence type="predicted"/>
<keyword evidence="5" id="KW-0732">Signal</keyword>
<dbReference type="PROSITE" id="PS51352">
    <property type="entry name" value="THIOREDOXIN_2"/>
    <property type="match status" value="1"/>
</dbReference>
<dbReference type="GO" id="GO:0030313">
    <property type="term" value="C:cell envelope"/>
    <property type="evidence" value="ECO:0007669"/>
    <property type="project" value="UniProtKB-SubCell"/>
</dbReference>
<sequence>MKIYPILALLLAATPLAQAQGPAKFTLKGTLAKVEGPAVVYLVRGGVQQGTKFDSAVVRNGTFEVRGTTAAPTRARLLLVRNGNKRRLYTFQADNTTFYLEKGTTVFTSADSLVHATVSGSPLSAQYRALAALQASTATRRQALWAEYGAASEEQRKSPVFQQQHDARLAAIKADAAQVVKAYIKANSNSLVSLDALMDLGGPVPQYAEIAPLFEQLGPAAKATPDGVAFAATLQGLKRVAIGAQAPEFTLFSPEGKPVSLASFRGKYVLVDFWAYWCGPCRRENPNVVKVYDEYKGRNFEILGVTLDTNQEKWLKAIKDDGLTWPQLADLKKGDKNEAVTSYSVRAVPQNFLVDPDGKIVATNLRGAELKAAVARFIP</sequence>